<organism evidence="1 2">
    <name type="scientific">Ligilactobacillus salivarius (strain UCC118)</name>
    <name type="common">Lactobacillus salivarius</name>
    <dbReference type="NCBI Taxonomy" id="362948"/>
    <lineage>
        <taxon>Bacteria</taxon>
        <taxon>Bacillati</taxon>
        <taxon>Bacillota</taxon>
        <taxon>Bacilli</taxon>
        <taxon>Lactobacillales</taxon>
        <taxon>Lactobacillaceae</taxon>
        <taxon>Ligilactobacillus</taxon>
    </lineage>
</organism>
<dbReference type="EMBL" id="CP000233">
    <property type="protein sequence ID" value="ABD98872.1"/>
    <property type="molecule type" value="Genomic_DNA"/>
</dbReference>
<accession>Q1WVQ4</accession>
<dbReference type="HOGENOM" id="CLU_2862228_0_0_9"/>
<dbReference type="KEGG" id="lsl:LSL_0051"/>
<evidence type="ECO:0000313" key="1">
    <source>
        <dbReference type="EMBL" id="ABD98872.1"/>
    </source>
</evidence>
<protein>
    <submittedName>
        <fullName evidence="1">Uncharacterized protein</fullName>
    </submittedName>
</protein>
<evidence type="ECO:0000313" key="2">
    <source>
        <dbReference type="Proteomes" id="UP000006559"/>
    </source>
</evidence>
<dbReference type="AlphaFoldDB" id="Q1WVQ4"/>
<sequence>MLVDSRLFDWSFFKKFFQNITSKFSYRFIIPLFQIFRKKFLSNYDTQFDKIYARIGAINRVGDN</sequence>
<dbReference type="Proteomes" id="UP000006559">
    <property type="component" value="Chromosome"/>
</dbReference>
<gene>
    <name evidence="1" type="ordered locus">LSL_0051</name>
</gene>
<name>Q1WVQ4_LIGS1</name>
<proteinExistence type="predicted"/>
<keyword evidence="2" id="KW-1185">Reference proteome</keyword>
<reference evidence="1 2" key="1">
    <citation type="journal article" date="2006" name="Proc. Natl. Acad. Sci. U.S.A.">
        <title>Multireplicon genome architecture of Lactobacillus salivarius.</title>
        <authorList>
            <person name="Claesson M.J."/>
            <person name="Li Y."/>
            <person name="Leahy S."/>
            <person name="Canchaya C."/>
            <person name="van Pijkeren J.P."/>
            <person name="Cerdeno-Tarraga A.M."/>
            <person name="Parkhill J."/>
            <person name="Flynn S."/>
            <person name="O'Sullivan G.C."/>
            <person name="Collins J.K."/>
            <person name="Higgins D."/>
            <person name="Shanahan F."/>
            <person name="Fitzgerald G.F."/>
            <person name="van Sinderen D."/>
            <person name="O'Toole P.W."/>
        </authorList>
    </citation>
    <scope>NUCLEOTIDE SEQUENCE [LARGE SCALE GENOMIC DNA]</scope>
    <source>
        <strain evidence="1 2">UCC118</strain>
    </source>
</reference>